<name>Q9RUH1_DEIRA</name>
<dbReference type="PANTHER" id="PTHR11986">
    <property type="entry name" value="AMINOTRANSFERASE CLASS III"/>
    <property type="match status" value="1"/>
</dbReference>
<dbReference type="AlphaFoldDB" id="Q9RUH1"/>
<dbReference type="InterPro" id="IPR015422">
    <property type="entry name" value="PyrdxlP-dep_Trfase_small"/>
</dbReference>
<dbReference type="Gene3D" id="3.40.640.10">
    <property type="entry name" value="Type I PLP-dependent aspartate aminotransferase-like (Major domain)"/>
    <property type="match status" value="1"/>
</dbReference>
<gene>
    <name evidence="6" type="ordered locus">DR_1415</name>
</gene>
<dbReference type="CDD" id="cd00610">
    <property type="entry name" value="OAT_like"/>
    <property type="match status" value="1"/>
</dbReference>
<dbReference type="InParanoid" id="Q9RUH1"/>
<dbReference type="InterPro" id="IPR015421">
    <property type="entry name" value="PyrdxlP-dep_Trfase_major"/>
</dbReference>
<dbReference type="PANTHER" id="PTHR11986:SF79">
    <property type="entry name" value="ACETYLORNITHINE AMINOTRANSFERASE, MITOCHONDRIAL"/>
    <property type="match status" value="1"/>
</dbReference>
<proteinExistence type="inferred from homology"/>
<evidence type="ECO:0000256" key="4">
    <source>
        <dbReference type="ARBA" id="ARBA00022898"/>
    </source>
</evidence>
<dbReference type="SUPFAM" id="SSF53383">
    <property type="entry name" value="PLP-dependent transferases"/>
    <property type="match status" value="1"/>
</dbReference>
<dbReference type="EMBL" id="AE000513">
    <property type="protein sequence ID" value="AAF10980.1"/>
    <property type="molecule type" value="Genomic_DNA"/>
</dbReference>
<dbReference type="eggNOG" id="COG4992">
    <property type="taxonomic scope" value="Bacteria"/>
</dbReference>
<dbReference type="FunFam" id="3.40.640.10:FF:000302">
    <property type="entry name" value="Uncharacterized aminotransferase C27F1.05c"/>
    <property type="match status" value="1"/>
</dbReference>
<dbReference type="PATRIC" id="fig|243230.17.peg.1611"/>
<dbReference type="InterPro" id="IPR005814">
    <property type="entry name" value="Aminotrans_3"/>
</dbReference>
<evidence type="ECO:0000313" key="7">
    <source>
        <dbReference type="Proteomes" id="UP000002524"/>
    </source>
</evidence>
<comment type="cofactor">
    <cofactor evidence="1">
        <name>pyridoxal 5'-phosphate</name>
        <dbReference type="ChEBI" id="CHEBI:597326"/>
    </cofactor>
</comment>
<dbReference type="Gene3D" id="3.90.1150.10">
    <property type="entry name" value="Aspartate Aminotransferase, domain 1"/>
    <property type="match status" value="1"/>
</dbReference>
<protein>
    <submittedName>
        <fullName evidence="6">Ornithine aminotransferase, putative</fullName>
    </submittedName>
</protein>
<comment type="similarity">
    <text evidence="5">Belongs to the class-III pyridoxal-phosphate-dependent aminotransferase family.</text>
</comment>
<dbReference type="Pfam" id="PF00202">
    <property type="entry name" value="Aminotran_3"/>
    <property type="match status" value="1"/>
</dbReference>
<keyword evidence="2 6" id="KW-0032">Aminotransferase</keyword>
<dbReference type="KEGG" id="dra:DR_1415"/>
<dbReference type="EnsemblBacteria" id="AAF10980">
    <property type="protein sequence ID" value="AAF10980"/>
    <property type="gene ID" value="DR_1415"/>
</dbReference>
<evidence type="ECO:0000256" key="2">
    <source>
        <dbReference type="ARBA" id="ARBA00022576"/>
    </source>
</evidence>
<keyword evidence="4 5" id="KW-0663">Pyridoxal phosphate</keyword>
<dbReference type="InterPro" id="IPR049704">
    <property type="entry name" value="Aminotrans_3_PPA_site"/>
</dbReference>
<dbReference type="PIR" id="B75399">
    <property type="entry name" value="B75399"/>
</dbReference>
<evidence type="ECO:0000256" key="5">
    <source>
        <dbReference type="RuleBase" id="RU003560"/>
    </source>
</evidence>
<evidence type="ECO:0000256" key="3">
    <source>
        <dbReference type="ARBA" id="ARBA00022679"/>
    </source>
</evidence>
<keyword evidence="3" id="KW-0808">Transferase</keyword>
<dbReference type="Proteomes" id="UP000002524">
    <property type="component" value="Chromosome 1"/>
</dbReference>
<dbReference type="HOGENOM" id="CLU_016922_10_0_0"/>
<dbReference type="STRING" id="243230.DR_1415"/>
<dbReference type="InterPro" id="IPR050103">
    <property type="entry name" value="Class-III_PLP-dep_AT"/>
</dbReference>
<reference evidence="6 7" key="1">
    <citation type="journal article" date="1999" name="Science">
        <title>Genome sequence of the radioresistant bacterium Deinococcus radiodurans R1.</title>
        <authorList>
            <person name="White O."/>
            <person name="Eisen J.A."/>
            <person name="Heidelberg J.F."/>
            <person name="Hickey E.K."/>
            <person name="Peterson J.D."/>
            <person name="Dodson R.J."/>
            <person name="Haft D.H."/>
            <person name="Gwinn M.L."/>
            <person name="Nelson W.C."/>
            <person name="Richardson D.L."/>
            <person name="Moffat K.S."/>
            <person name="Qin H."/>
            <person name="Jiang L."/>
            <person name="Pamphile W."/>
            <person name="Crosby M."/>
            <person name="Shen M."/>
            <person name="Vamathevan J.J."/>
            <person name="Lam P."/>
            <person name="McDonald L."/>
            <person name="Utterback T."/>
            <person name="Zalewski C."/>
            <person name="Makarova K.S."/>
            <person name="Aravind L."/>
            <person name="Daly M.J."/>
            <person name="Minton K.W."/>
            <person name="Fleischmann R.D."/>
            <person name="Ketchum K.A."/>
            <person name="Nelson K.E."/>
            <person name="Salzberg S."/>
            <person name="Smith H.O."/>
            <person name="Venter J.C."/>
            <person name="Fraser C.M."/>
        </authorList>
    </citation>
    <scope>NUCLEOTIDE SEQUENCE [LARGE SCALE GENOMIC DNA]</scope>
    <source>
        <strain evidence="7">ATCC 13939 / DSM 20539 / JCM 16871 / LMG 4051 / NBRC 15346 / NCIMB 9279 / R1 / VKM B-1422</strain>
    </source>
</reference>
<organism evidence="6 7">
    <name type="scientific">Deinococcus radiodurans (strain ATCC 13939 / DSM 20539 / JCM 16871 / CCUG 27074 / LMG 4051 / NBRC 15346 / NCIMB 9279 / VKM B-1422 / R1)</name>
    <dbReference type="NCBI Taxonomy" id="243230"/>
    <lineage>
        <taxon>Bacteria</taxon>
        <taxon>Thermotogati</taxon>
        <taxon>Deinococcota</taxon>
        <taxon>Deinococci</taxon>
        <taxon>Deinococcales</taxon>
        <taxon>Deinococcaceae</taxon>
        <taxon>Deinococcus</taxon>
    </lineage>
</organism>
<dbReference type="OrthoDB" id="9801052at2"/>
<evidence type="ECO:0000256" key="1">
    <source>
        <dbReference type="ARBA" id="ARBA00001933"/>
    </source>
</evidence>
<dbReference type="GO" id="GO:0008483">
    <property type="term" value="F:transaminase activity"/>
    <property type="evidence" value="ECO:0007669"/>
    <property type="project" value="UniProtKB-KW"/>
</dbReference>
<dbReference type="PROSITE" id="PS00600">
    <property type="entry name" value="AA_TRANSFER_CLASS_3"/>
    <property type="match status" value="1"/>
</dbReference>
<dbReference type="InterPro" id="IPR015424">
    <property type="entry name" value="PyrdxlP-dep_Trfase"/>
</dbReference>
<sequence length="510" mass="55756">MQFRSRGAPVCRVPARLWRMSLQSPPELPSGFIRTSDVLHERLTPARARHLDLQYGNEELLYGLDVLGLAGPFYRTSPWELEDEQGVRRINACGYAALPFGEMPPAITSFMQEFLEHNRAMTLPQQSSSPWRAALQTNLVKLLSRELPSHSDSQVFFCSSGTEAIEGAMKFAKAWRPEARHFISFGSGYHGKTYGSLSLTPNPEYQDVFRPLVPGALTSPYGDLDALKALVRRAGPDKIIAVVVEPIQGEGGVNIPPPGFLRGLGEFCRSHGIVVIADEIQTGLGRTGHWFESAAQGLDADIITLAKPLGGGLVPVGATIVRQPIYKKMLGGLSSKRHSNTFGGGALSMAVGLKSLEYLLENDLPARSRALGEQGLARLQDLQRRFPKLLQAVRGQGLLLAMQFQPVVGLALPGAIRELVYEGTAILALRELHHARVMANLSLSSKRVVRLSPALDMPQDVFTELMDRVERFAQLNPNARSLVTHTPAPTLLRLATFAASKPKKRTPSDG</sequence>
<dbReference type="GO" id="GO:0042802">
    <property type="term" value="F:identical protein binding"/>
    <property type="evidence" value="ECO:0000318"/>
    <property type="project" value="GO_Central"/>
</dbReference>
<dbReference type="PaxDb" id="243230-DR_1415"/>
<accession>Q9RUH1</accession>
<evidence type="ECO:0000313" key="6">
    <source>
        <dbReference type="EMBL" id="AAF10980.1"/>
    </source>
</evidence>
<keyword evidence="7" id="KW-1185">Reference proteome</keyword>
<dbReference type="GO" id="GO:0030170">
    <property type="term" value="F:pyridoxal phosphate binding"/>
    <property type="evidence" value="ECO:0000318"/>
    <property type="project" value="GO_Central"/>
</dbReference>